<reference evidence="2 3" key="1">
    <citation type="journal article" date="2021" name="Plant Biotechnol. J.">
        <title>Multi-omics assisted identification of the key and species-specific regulatory components of drought-tolerant mechanisms in Gossypium stocksii.</title>
        <authorList>
            <person name="Yu D."/>
            <person name="Ke L."/>
            <person name="Zhang D."/>
            <person name="Wu Y."/>
            <person name="Sun Y."/>
            <person name="Mei J."/>
            <person name="Sun J."/>
            <person name="Sun Y."/>
        </authorList>
    </citation>
    <scope>NUCLEOTIDE SEQUENCE [LARGE SCALE GENOMIC DNA]</scope>
    <source>
        <strain evidence="3">cv. E1</strain>
        <tissue evidence="2">Leaf</tissue>
    </source>
</reference>
<dbReference type="Proteomes" id="UP000828251">
    <property type="component" value="Unassembled WGS sequence"/>
</dbReference>
<accession>A0A9D3US04</accession>
<proteinExistence type="predicted"/>
<feature type="region of interest" description="Disordered" evidence="1">
    <location>
        <begin position="69"/>
        <end position="91"/>
    </location>
</feature>
<sequence length="91" mass="10119">MSTKRTPTHDWQMRGSLGESVPRSERTMCSIGASSPDSRHDKTDLSVDRPENLDNAIYRGPSLSLDLNLSSSQGMPYSFNQEPPLPQLQTL</sequence>
<name>A0A9D3US04_9ROSI</name>
<dbReference type="AlphaFoldDB" id="A0A9D3US04"/>
<evidence type="ECO:0000313" key="2">
    <source>
        <dbReference type="EMBL" id="KAH1056371.1"/>
    </source>
</evidence>
<protein>
    <submittedName>
        <fullName evidence="2">Uncharacterized protein</fullName>
    </submittedName>
</protein>
<dbReference type="EMBL" id="JAIQCV010000010">
    <property type="protein sequence ID" value="KAH1056371.1"/>
    <property type="molecule type" value="Genomic_DNA"/>
</dbReference>
<feature type="compositionally biased region" description="Basic and acidic residues" evidence="1">
    <location>
        <begin position="37"/>
        <end position="52"/>
    </location>
</feature>
<evidence type="ECO:0000256" key="1">
    <source>
        <dbReference type="SAM" id="MobiDB-lite"/>
    </source>
</evidence>
<gene>
    <name evidence="2" type="ORF">J1N35_034436</name>
</gene>
<organism evidence="2 3">
    <name type="scientific">Gossypium stocksii</name>
    <dbReference type="NCBI Taxonomy" id="47602"/>
    <lineage>
        <taxon>Eukaryota</taxon>
        <taxon>Viridiplantae</taxon>
        <taxon>Streptophyta</taxon>
        <taxon>Embryophyta</taxon>
        <taxon>Tracheophyta</taxon>
        <taxon>Spermatophyta</taxon>
        <taxon>Magnoliopsida</taxon>
        <taxon>eudicotyledons</taxon>
        <taxon>Gunneridae</taxon>
        <taxon>Pentapetalae</taxon>
        <taxon>rosids</taxon>
        <taxon>malvids</taxon>
        <taxon>Malvales</taxon>
        <taxon>Malvaceae</taxon>
        <taxon>Malvoideae</taxon>
        <taxon>Gossypium</taxon>
    </lineage>
</organism>
<feature type="compositionally biased region" description="Polar residues" evidence="1">
    <location>
        <begin position="73"/>
        <end position="91"/>
    </location>
</feature>
<comment type="caution">
    <text evidence="2">The sequence shown here is derived from an EMBL/GenBank/DDBJ whole genome shotgun (WGS) entry which is preliminary data.</text>
</comment>
<evidence type="ECO:0000313" key="3">
    <source>
        <dbReference type="Proteomes" id="UP000828251"/>
    </source>
</evidence>
<feature type="region of interest" description="Disordered" evidence="1">
    <location>
        <begin position="1"/>
        <end position="54"/>
    </location>
</feature>
<keyword evidence="3" id="KW-1185">Reference proteome</keyword>